<organism evidence="1 2">
    <name type="scientific">Citrus sinensis</name>
    <name type="common">Sweet orange</name>
    <name type="synonym">Citrus aurantium var. sinensis</name>
    <dbReference type="NCBI Taxonomy" id="2711"/>
    <lineage>
        <taxon>Eukaryota</taxon>
        <taxon>Viridiplantae</taxon>
        <taxon>Streptophyta</taxon>
        <taxon>Embryophyta</taxon>
        <taxon>Tracheophyta</taxon>
        <taxon>Spermatophyta</taxon>
        <taxon>Magnoliopsida</taxon>
        <taxon>eudicotyledons</taxon>
        <taxon>Gunneridae</taxon>
        <taxon>Pentapetalae</taxon>
        <taxon>rosids</taxon>
        <taxon>malvids</taxon>
        <taxon>Sapindales</taxon>
        <taxon>Rutaceae</taxon>
        <taxon>Aurantioideae</taxon>
        <taxon>Citrus</taxon>
    </lineage>
</organism>
<name>A0ACB8P773_CITSI</name>
<evidence type="ECO:0000313" key="1">
    <source>
        <dbReference type="EMBL" id="KAH9805871.1"/>
    </source>
</evidence>
<proteinExistence type="predicted"/>
<gene>
    <name evidence="1" type="ORF">KPL71_002558</name>
</gene>
<comment type="caution">
    <text evidence="1">The sequence shown here is derived from an EMBL/GenBank/DDBJ whole genome shotgun (WGS) entry which is preliminary data.</text>
</comment>
<protein>
    <submittedName>
        <fullName evidence="1">Homogentisate phytyltransferase 1</fullName>
    </submittedName>
</protein>
<reference evidence="2" key="1">
    <citation type="journal article" date="2023" name="Hortic. Res.">
        <title>A chromosome-level phased genome enabling allele-level studies in sweet orange: a case study on citrus Huanglongbing tolerance.</title>
        <authorList>
            <person name="Wu B."/>
            <person name="Yu Q."/>
            <person name="Deng Z."/>
            <person name="Duan Y."/>
            <person name="Luo F."/>
            <person name="Gmitter F. Jr."/>
        </authorList>
    </citation>
    <scope>NUCLEOTIDE SEQUENCE [LARGE SCALE GENOMIC DNA]</scope>
    <source>
        <strain evidence="2">cv. Valencia</strain>
    </source>
</reference>
<evidence type="ECO:0000313" key="2">
    <source>
        <dbReference type="Proteomes" id="UP000829398"/>
    </source>
</evidence>
<dbReference type="EMBL" id="CM039170">
    <property type="protein sequence ID" value="KAH9805871.1"/>
    <property type="molecule type" value="Genomic_DNA"/>
</dbReference>
<keyword evidence="2" id="KW-1185">Reference proteome</keyword>
<sequence>MESLLVGFSPSSAFVSSGFYKGLQVSRCKVWNIIDRTSVVKLERHHLKHHIRGAKDRSIYHQKIKIKHLANAASGHPLQSNQPDDYKPKSPLNSVINALDAFYRFSRPHTVIGTVKFMFNDNYDIDSLELRALSIVSVALLAVEKVSDMSPLFFTGVLEAIAAALMMNIYIVGLNQLSDIEIDKVNKPYLPLASGEYSFKTGVLIVASFSIMLPLLRWKRFAVAAAMCILAVRAVVVQLAFYLHMQTHVYRRPAVFSKPLIFATAFMSFFSVVIALFKDVPDLEGDKTFGIRTFTVRLGQKRVFWTCISLLEVAYTVAILVGATSPFAWSKLITVLGHSILALILWNRAKSVDIGSKTAITSCYMFIWKTKMEGSVHKTAKAVSNLAVDSSSSDPAAGEETISKNARKKELKMKQKEEEK</sequence>
<accession>A0ACB8P773</accession>
<dbReference type="Proteomes" id="UP000829398">
    <property type="component" value="Chromosome 1"/>
</dbReference>